<feature type="compositionally biased region" description="Pro residues" evidence="1">
    <location>
        <begin position="769"/>
        <end position="790"/>
    </location>
</feature>
<keyword evidence="3" id="KW-1185">Reference proteome</keyword>
<sequence>MGTEVHCKSSFEEYYSMRDVNEDSNSSNWRIFYGEKGLTNGHYYNGFTPRTVADADTEGDKDALKQKMLEHEAIFKNQVYELHRLYGRQRDMMEEFKRNEYHKHRISIDTSSSSSLLPSQKPYEDGQKWQIPNFPMVNSCATRPSIFGADISNSPISCSKDINNNNNSKDCEIMESRPSKVRKKLFDLELLPDDNVDHEDEESSYKDTSLGQCFRGSNGLADLNEPVNVDEPIAHGPVDGLGPSAKPNGSPFHGPTRELFEKSQNGAINPLLLDRKGNGRDWLSNTRETGNVQLTRVQDNSRFTPMPFPNSYTSTSYPYTNPTDLVNSWGKSNGSLTHKLTSYQKQPSFLSSPQSHVVFEDKWRMNMNGCYTPNGFYHGPSSGSRDPFTRLPYGGFDHRSSNNVDRSQKIVKGSNFIDLTDTTKGVDLNNDNKSSRKCDQTVLPWLHVKPDVNKNDSRCDDHRGNNGKILGFPVFGNSCVTRNDSSSLVSTSASLRCSRESGKIKTETENRGFDINVAWEDPANKQIDMGDDDILDKKPDTETDKVKNNFDLNSCLTEVEDVVIAECVKNSSDKPKKITLDIDLEAPAVPEDDEEEAIVDELLAKVAAEAIVEMTGISGQQDQVGSTSDVAVCSDDNDGLLWFVQVIENAGLVANEMDEFEELTLQQELTKEEDYMPKPLAPDFPEPDEAGPSSGPTRPRRGQARRGRPRRDFQRDILPGLVSLSRHEVTEDLQIFGGLMRATGHSWNVGPTRRNGTRGRRKSVAVVVEPPPPAASPPPPPPPPPLPPPTLSEERSLTGWGKTTRRPRRQRCAAGTSVAVPLT</sequence>
<feature type="region of interest" description="Disordered" evidence="1">
    <location>
        <begin position="676"/>
        <end position="714"/>
    </location>
</feature>
<reference evidence="2" key="1">
    <citation type="journal article" date="2017" name="Nature">
        <title>The sunflower genome provides insights into oil metabolism, flowering and Asterid evolution.</title>
        <authorList>
            <person name="Badouin H."/>
            <person name="Gouzy J."/>
            <person name="Grassa C.J."/>
            <person name="Murat F."/>
            <person name="Staton S.E."/>
            <person name="Cottret L."/>
            <person name="Lelandais-Briere C."/>
            <person name="Owens G.L."/>
            <person name="Carrere S."/>
            <person name="Mayjonade B."/>
            <person name="Legrand L."/>
            <person name="Gill N."/>
            <person name="Kane N.C."/>
            <person name="Bowers J.E."/>
            <person name="Hubner S."/>
            <person name="Bellec A."/>
            <person name="Berard A."/>
            <person name="Berges H."/>
            <person name="Blanchet N."/>
            <person name="Boniface M.C."/>
            <person name="Brunel D."/>
            <person name="Catrice O."/>
            <person name="Chaidir N."/>
            <person name="Claudel C."/>
            <person name="Donnadieu C."/>
            <person name="Faraut T."/>
            <person name="Fievet G."/>
            <person name="Helmstetter N."/>
            <person name="King M."/>
            <person name="Knapp S.J."/>
            <person name="Lai Z."/>
            <person name="Le Paslier M.C."/>
            <person name="Lippi Y."/>
            <person name="Lorenzon L."/>
            <person name="Mandel J.R."/>
            <person name="Marage G."/>
            <person name="Marchand G."/>
            <person name="Marquand E."/>
            <person name="Bret-Mestries E."/>
            <person name="Morien E."/>
            <person name="Nambeesan S."/>
            <person name="Nguyen T."/>
            <person name="Pegot-Espagnet P."/>
            <person name="Pouilly N."/>
            <person name="Raftis F."/>
            <person name="Sallet E."/>
            <person name="Schiex T."/>
            <person name="Thomas J."/>
            <person name="Vandecasteele C."/>
            <person name="Vares D."/>
            <person name="Vear F."/>
            <person name="Vautrin S."/>
            <person name="Crespi M."/>
            <person name="Mangin B."/>
            <person name="Burke J.M."/>
            <person name="Salse J."/>
            <person name="Munos S."/>
            <person name="Vincourt P."/>
            <person name="Rieseberg L.H."/>
            <person name="Langlade N.B."/>
        </authorList>
    </citation>
    <scope>NUCLEOTIDE SEQUENCE</scope>
    <source>
        <tissue evidence="2">Leaves</tissue>
    </source>
</reference>
<name>A0A9K3NB05_HELAN</name>
<feature type="region of interest" description="Disordered" evidence="1">
    <location>
        <begin position="743"/>
        <end position="762"/>
    </location>
</feature>
<feature type="compositionally biased region" description="Basic residues" evidence="1">
    <location>
        <begin position="698"/>
        <end position="709"/>
    </location>
</feature>
<comment type="caution">
    <text evidence="2">The sequence shown here is derived from an EMBL/GenBank/DDBJ whole genome shotgun (WGS) entry which is preliminary data.</text>
</comment>
<organism evidence="2 3">
    <name type="scientific">Helianthus annuus</name>
    <name type="common">Common sunflower</name>
    <dbReference type="NCBI Taxonomy" id="4232"/>
    <lineage>
        <taxon>Eukaryota</taxon>
        <taxon>Viridiplantae</taxon>
        <taxon>Streptophyta</taxon>
        <taxon>Embryophyta</taxon>
        <taxon>Tracheophyta</taxon>
        <taxon>Spermatophyta</taxon>
        <taxon>Magnoliopsida</taxon>
        <taxon>eudicotyledons</taxon>
        <taxon>Gunneridae</taxon>
        <taxon>Pentapetalae</taxon>
        <taxon>asterids</taxon>
        <taxon>campanulids</taxon>
        <taxon>Asterales</taxon>
        <taxon>Asteraceae</taxon>
        <taxon>Asteroideae</taxon>
        <taxon>Heliantheae alliance</taxon>
        <taxon>Heliantheae</taxon>
        <taxon>Helianthus</taxon>
    </lineage>
</organism>
<gene>
    <name evidence="2" type="ORF">HanXRQr2_Chr08g0321741</name>
</gene>
<dbReference type="Gramene" id="mRNA:HanXRQr2_Chr08g0321741">
    <property type="protein sequence ID" value="mRNA:HanXRQr2_Chr08g0321741"/>
    <property type="gene ID" value="HanXRQr2_Chr08g0321741"/>
</dbReference>
<evidence type="ECO:0000256" key="1">
    <source>
        <dbReference type="SAM" id="MobiDB-lite"/>
    </source>
</evidence>
<proteinExistence type="predicted"/>
<dbReference type="OrthoDB" id="630817at2759"/>
<dbReference type="PANTHER" id="PTHR33167:SF4">
    <property type="entry name" value="TRANSCRIPTION FACTOR, PUTATIVE (DUF863)-RELATED"/>
    <property type="match status" value="1"/>
</dbReference>
<protein>
    <submittedName>
        <fullName evidence="2">Uncharacterized protein</fullName>
    </submittedName>
</protein>
<dbReference type="InterPro" id="IPR008581">
    <property type="entry name" value="DUF863_pln"/>
</dbReference>
<evidence type="ECO:0000313" key="3">
    <source>
        <dbReference type="Proteomes" id="UP000215914"/>
    </source>
</evidence>
<feature type="region of interest" description="Disordered" evidence="1">
    <location>
        <begin position="768"/>
        <end position="823"/>
    </location>
</feature>
<dbReference type="Proteomes" id="UP000215914">
    <property type="component" value="Unassembled WGS sequence"/>
</dbReference>
<evidence type="ECO:0000313" key="2">
    <source>
        <dbReference type="EMBL" id="KAF5793867.1"/>
    </source>
</evidence>
<dbReference type="AlphaFoldDB" id="A0A9K3NB05"/>
<dbReference type="PANTHER" id="PTHR33167">
    <property type="entry name" value="TRANSCRIPTION FACTOR, PUTATIVE (DUF863)-RELATED"/>
    <property type="match status" value="1"/>
</dbReference>
<accession>A0A9K3NB05</accession>
<dbReference type="Pfam" id="PF05904">
    <property type="entry name" value="DUF863"/>
    <property type="match status" value="4"/>
</dbReference>
<reference evidence="2" key="2">
    <citation type="submission" date="2020-06" db="EMBL/GenBank/DDBJ databases">
        <title>Helianthus annuus Genome sequencing and assembly Release 2.</title>
        <authorList>
            <person name="Gouzy J."/>
            <person name="Langlade N."/>
            <person name="Munos S."/>
        </authorList>
    </citation>
    <scope>NUCLEOTIDE SEQUENCE</scope>
    <source>
        <tissue evidence="2">Leaves</tissue>
    </source>
</reference>
<dbReference type="EMBL" id="MNCJ02000323">
    <property type="protein sequence ID" value="KAF5793867.1"/>
    <property type="molecule type" value="Genomic_DNA"/>
</dbReference>